<proteinExistence type="predicted"/>
<reference evidence="2 3" key="1">
    <citation type="submission" date="2018-06" db="EMBL/GenBank/DDBJ databases">
        <authorList>
            <consortium name="Pathogen Informatics"/>
            <person name="Doyle S."/>
        </authorList>
    </citation>
    <scope>NUCLEOTIDE SEQUENCE [LARGE SCALE GENOMIC DNA]</scope>
    <source>
        <strain evidence="2 3">NCTC9617</strain>
    </source>
</reference>
<feature type="region of interest" description="Disordered" evidence="1">
    <location>
        <begin position="61"/>
        <end position="90"/>
    </location>
</feature>
<evidence type="ECO:0000256" key="1">
    <source>
        <dbReference type="SAM" id="MobiDB-lite"/>
    </source>
</evidence>
<dbReference type="EMBL" id="UGNC01000005">
    <property type="protein sequence ID" value="STW46092.1"/>
    <property type="molecule type" value="Genomic_DNA"/>
</dbReference>
<keyword evidence="2" id="KW-0675">Receptor</keyword>
<protein>
    <submittedName>
        <fullName evidence="2">Putative receptor</fullName>
    </submittedName>
</protein>
<evidence type="ECO:0000313" key="3">
    <source>
        <dbReference type="Proteomes" id="UP000255167"/>
    </source>
</evidence>
<name>A0A378FLM8_KLEPN</name>
<dbReference type="Proteomes" id="UP000255167">
    <property type="component" value="Unassembled WGS sequence"/>
</dbReference>
<accession>A0A378FLM8</accession>
<dbReference type="AlphaFoldDB" id="A0A378FLM8"/>
<organism evidence="2 3">
    <name type="scientific">Klebsiella pneumoniae</name>
    <dbReference type="NCBI Taxonomy" id="573"/>
    <lineage>
        <taxon>Bacteria</taxon>
        <taxon>Pseudomonadati</taxon>
        <taxon>Pseudomonadota</taxon>
        <taxon>Gammaproteobacteria</taxon>
        <taxon>Enterobacterales</taxon>
        <taxon>Enterobacteriaceae</taxon>
        <taxon>Klebsiella/Raoultella group</taxon>
        <taxon>Klebsiella</taxon>
        <taxon>Klebsiella pneumoniae complex</taxon>
    </lineage>
</organism>
<sequence>MPGGGYALPGLQPQITAGAGAAETAGAGGLNIAETFPEGRGSPHGCGLRAVFCRDAASARPEACRDKSKGPRSGDVAGRSPGVQGAAATGRPLCAPSAMTAITQTINRERNRPGSNIEAVALLSAARAGTFPVAPIFRRVAAGVLPGLPGPLTGSHLVGPVSAAPPGDAIRHGAALLPGGGGALPGLLVRLRLSVARQATAPPGDGIRHGAAFMPRGGWRLTRPTGFIRTGTTEPTGL</sequence>
<evidence type="ECO:0000313" key="2">
    <source>
        <dbReference type="EMBL" id="STW46092.1"/>
    </source>
</evidence>
<gene>
    <name evidence="2" type="primary">yhhM</name>
    <name evidence="2" type="ORF">NCTC9617_02592</name>
</gene>